<evidence type="ECO:0000256" key="2">
    <source>
        <dbReference type="SAM" id="SignalP"/>
    </source>
</evidence>
<reference evidence="4 5" key="1">
    <citation type="submission" date="2020-08" db="EMBL/GenBank/DDBJ databases">
        <title>Croceimicrobium hydrocarbonivorans gen. nov., sp. nov., a novel marine bacterium isolated from a bacterial consortium that degrades polyethylene terephthalate.</title>
        <authorList>
            <person name="Liu R."/>
        </authorList>
    </citation>
    <scope>NUCLEOTIDE SEQUENCE [LARGE SCALE GENOMIC DNA]</scope>
    <source>
        <strain evidence="4 5">A20-9</strain>
    </source>
</reference>
<organism evidence="4 5">
    <name type="scientific">Croceimicrobium hydrocarbonivorans</name>
    <dbReference type="NCBI Taxonomy" id="2761580"/>
    <lineage>
        <taxon>Bacteria</taxon>
        <taxon>Pseudomonadati</taxon>
        <taxon>Bacteroidota</taxon>
        <taxon>Flavobacteriia</taxon>
        <taxon>Flavobacteriales</taxon>
        <taxon>Owenweeksiaceae</taxon>
        <taxon>Croceimicrobium</taxon>
    </lineage>
</organism>
<feature type="signal peptide" evidence="2">
    <location>
        <begin position="1"/>
        <end position="19"/>
    </location>
</feature>
<feature type="chain" id="PRO_5028939079" evidence="2">
    <location>
        <begin position="20"/>
        <end position="453"/>
    </location>
</feature>
<protein>
    <submittedName>
        <fullName evidence="4">T9SS type A sorting domain-containing protein</fullName>
    </submittedName>
</protein>
<dbReference type="CDD" id="cd15482">
    <property type="entry name" value="Sialidase_non-viral"/>
    <property type="match status" value="1"/>
</dbReference>
<feature type="domain" description="Secretion system C-terminal sorting" evidence="3">
    <location>
        <begin position="389"/>
        <end position="451"/>
    </location>
</feature>
<dbReference type="Proteomes" id="UP000516305">
    <property type="component" value="Chromosome"/>
</dbReference>
<accession>A0A7H0VA11</accession>
<dbReference type="InterPro" id="IPR015943">
    <property type="entry name" value="WD40/YVTN_repeat-like_dom_sf"/>
</dbReference>
<keyword evidence="1 2" id="KW-0732">Signal</keyword>
<dbReference type="InterPro" id="IPR026444">
    <property type="entry name" value="Secre_tail"/>
</dbReference>
<evidence type="ECO:0000313" key="4">
    <source>
        <dbReference type="EMBL" id="QNR22559.1"/>
    </source>
</evidence>
<proteinExistence type="predicted"/>
<name>A0A7H0VA11_9FLAO</name>
<dbReference type="InterPro" id="IPR036278">
    <property type="entry name" value="Sialidase_sf"/>
</dbReference>
<sequence>MHKIIYSFAFILFSFFAQAQYWQRTNASIAAVGNDTRLLTATTGDTIYALARSTSHRNIISTSLDQGQTWSAGAPIFDTLIDGIVATVSQLAGINGRLYARVNLGTSSYVNLYYYSDDLGANWTIDTAGLPASFNPAYKLGFRLKAMNNGYMAAISEFDGAYFKQAGQNAWVFRNTFSTTSQKNIQDITYAGNTWYALNNFVANEADRITKSTDFGQSWTSTNTSGLPTGFAPYNLVSNHQSKFYLSGSISGADANVILYSNDGCATWGATNTASLASYNLASVYLHDLYAVDDYVFATFFPTSGDTVSRILISSDPVPNFSLCSVDGLPTYPSNQFALAPPILSYFHIGPKLFIAYADDLYTSSPGFVGGNPGIGTKENSSLEKLSFYPNPAKDRLKIEASQQGRFQIFSLDGSLMQEMELNSGHHEIPLNLPQGLYLIHYNNELSKLIITD</sequence>
<dbReference type="AlphaFoldDB" id="A0A7H0VA11"/>
<dbReference type="RefSeq" id="WP_210757125.1">
    <property type="nucleotide sequence ID" value="NZ_CP060139.1"/>
</dbReference>
<dbReference type="Gene3D" id="2.130.10.10">
    <property type="entry name" value="YVTN repeat-like/Quinoprotein amine dehydrogenase"/>
    <property type="match status" value="1"/>
</dbReference>
<gene>
    <name evidence="4" type="ORF">H4K34_09170</name>
</gene>
<evidence type="ECO:0000256" key="1">
    <source>
        <dbReference type="ARBA" id="ARBA00022729"/>
    </source>
</evidence>
<dbReference type="Pfam" id="PF18962">
    <property type="entry name" value="Por_Secre_tail"/>
    <property type="match status" value="1"/>
</dbReference>
<dbReference type="KEGG" id="chyd:H4K34_09170"/>
<evidence type="ECO:0000259" key="3">
    <source>
        <dbReference type="Pfam" id="PF18962"/>
    </source>
</evidence>
<evidence type="ECO:0000313" key="5">
    <source>
        <dbReference type="Proteomes" id="UP000516305"/>
    </source>
</evidence>
<keyword evidence="5" id="KW-1185">Reference proteome</keyword>
<dbReference type="NCBIfam" id="TIGR04183">
    <property type="entry name" value="Por_Secre_tail"/>
    <property type="match status" value="1"/>
</dbReference>
<dbReference type="EMBL" id="CP060139">
    <property type="protein sequence ID" value="QNR22559.1"/>
    <property type="molecule type" value="Genomic_DNA"/>
</dbReference>
<dbReference type="SUPFAM" id="SSF50939">
    <property type="entry name" value="Sialidases"/>
    <property type="match status" value="1"/>
</dbReference>